<organism evidence="2 3">
    <name type="scientific">Fadolivirus FV1/VV64</name>
    <dbReference type="NCBI Taxonomy" id="3070911"/>
    <lineage>
        <taxon>Viruses</taxon>
        <taxon>Varidnaviria</taxon>
        <taxon>Bamfordvirae</taxon>
        <taxon>Nucleocytoviricota</taxon>
        <taxon>Megaviricetes</taxon>
        <taxon>Imitervirales</taxon>
        <taxon>Mimiviridae</taxon>
        <taxon>Klosneuvirinae</taxon>
        <taxon>Fadolivirus</taxon>
        <taxon>Fadolivirus algeromassiliense</taxon>
    </lineage>
</organism>
<keyword evidence="3" id="KW-1185">Reference proteome</keyword>
<keyword evidence="1" id="KW-1133">Transmembrane helix</keyword>
<name>A0A7D3QVY3_9VIRU</name>
<protein>
    <submittedName>
        <fullName evidence="2">Uncharacterized protein</fullName>
    </submittedName>
</protein>
<reference evidence="2 3" key="1">
    <citation type="submission" date="2020-04" db="EMBL/GenBank/DDBJ databases">
        <title>Advantages and limits of metagenomic assembly and binning of a giant virus.</title>
        <authorList>
            <person name="Schulz F."/>
            <person name="Andreani J."/>
            <person name="Francis R."/>
            <person name="Boudjemaa H."/>
            <person name="Bou Khalil J.Y."/>
            <person name="Lee J."/>
            <person name="La Scola B."/>
            <person name="Woyke T."/>
        </authorList>
    </citation>
    <scope>NUCLEOTIDE SEQUENCE [LARGE SCALE GENOMIC DNA]</scope>
    <source>
        <strain evidence="2 3">FV1/VV64</strain>
    </source>
</reference>
<accession>A0A7D3QVY3</accession>
<sequence length="124" mass="14429">MQRIQVELLKPPFYKRVISNPFKYYAKMMGLTFCLVTASNIVTVPFFKDRREALVEHPDIFAVSLVSKSAYYGFLWPSFYITALTNPKNVFVMWGGIENSVKDINIDNLELSEEKDGIIKIRRR</sequence>
<keyword evidence="1" id="KW-0812">Transmembrane</keyword>
<feature type="transmembrane region" description="Helical" evidence="1">
    <location>
        <begin position="24"/>
        <end position="47"/>
    </location>
</feature>
<dbReference type="EMBL" id="MT418680">
    <property type="protein sequence ID" value="QKF94724.1"/>
    <property type="molecule type" value="Genomic_DNA"/>
</dbReference>
<keyword evidence="1" id="KW-0472">Membrane</keyword>
<evidence type="ECO:0000256" key="1">
    <source>
        <dbReference type="SAM" id="Phobius"/>
    </source>
</evidence>
<evidence type="ECO:0000313" key="2">
    <source>
        <dbReference type="EMBL" id="QKF94724.1"/>
    </source>
</evidence>
<proteinExistence type="predicted"/>
<evidence type="ECO:0000313" key="3">
    <source>
        <dbReference type="Proteomes" id="UP001162001"/>
    </source>
</evidence>
<gene>
    <name evidence="2" type="ORF">Fadolivirus_1_1266</name>
</gene>
<dbReference type="Proteomes" id="UP001162001">
    <property type="component" value="Segment"/>
</dbReference>